<feature type="compositionally biased region" description="Polar residues" evidence="5">
    <location>
        <begin position="170"/>
        <end position="183"/>
    </location>
</feature>
<feature type="region of interest" description="Disordered" evidence="5">
    <location>
        <begin position="126"/>
        <end position="190"/>
    </location>
</feature>
<keyword evidence="2" id="KW-0805">Transcription regulation</keyword>
<feature type="compositionally biased region" description="Basic and acidic residues" evidence="5">
    <location>
        <begin position="1"/>
        <end position="10"/>
    </location>
</feature>
<feature type="domain" description="BHLH" evidence="6">
    <location>
        <begin position="34"/>
        <end position="94"/>
    </location>
</feature>
<gene>
    <name evidence="7" type="ORF">Fcan01_08484</name>
</gene>
<evidence type="ECO:0000256" key="3">
    <source>
        <dbReference type="ARBA" id="ARBA00023163"/>
    </source>
</evidence>
<dbReference type="Pfam" id="PF00010">
    <property type="entry name" value="HLH"/>
    <property type="match status" value="1"/>
</dbReference>
<keyword evidence="8" id="KW-1185">Reference proteome</keyword>
<dbReference type="Proteomes" id="UP000198287">
    <property type="component" value="Unassembled WGS sequence"/>
</dbReference>
<dbReference type="CDD" id="cd11410">
    <property type="entry name" value="bHLH_O_HES"/>
    <property type="match status" value="1"/>
</dbReference>
<dbReference type="SMART" id="SM00353">
    <property type="entry name" value="HLH"/>
    <property type="match status" value="1"/>
</dbReference>
<dbReference type="InterPro" id="IPR036638">
    <property type="entry name" value="HLH_DNA-bd_sf"/>
</dbReference>
<dbReference type="PANTHER" id="PTHR10985">
    <property type="entry name" value="BASIC HELIX-LOOP-HELIX TRANSCRIPTION FACTOR, HES-RELATED"/>
    <property type="match status" value="1"/>
</dbReference>
<name>A0A226EM18_FOLCA</name>
<accession>A0A226EM18</accession>
<evidence type="ECO:0000313" key="7">
    <source>
        <dbReference type="EMBL" id="OXA57616.1"/>
    </source>
</evidence>
<evidence type="ECO:0000256" key="2">
    <source>
        <dbReference type="ARBA" id="ARBA00023015"/>
    </source>
</evidence>
<dbReference type="Gene3D" id="4.10.280.10">
    <property type="entry name" value="Helix-loop-helix DNA-binding domain"/>
    <property type="match status" value="1"/>
</dbReference>
<dbReference type="AlphaFoldDB" id="A0A226EM18"/>
<dbReference type="SUPFAM" id="SSF47459">
    <property type="entry name" value="HLH, helix-loop-helix DNA-binding domain"/>
    <property type="match status" value="1"/>
</dbReference>
<evidence type="ECO:0000256" key="4">
    <source>
        <dbReference type="ARBA" id="ARBA00023242"/>
    </source>
</evidence>
<dbReference type="InterPro" id="IPR050370">
    <property type="entry name" value="HES_HEY"/>
</dbReference>
<dbReference type="InterPro" id="IPR011598">
    <property type="entry name" value="bHLH_dom"/>
</dbReference>
<feature type="region of interest" description="Disordered" evidence="5">
    <location>
        <begin position="1"/>
        <end position="45"/>
    </location>
</feature>
<dbReference type="EMBL" id="LNIX01000003">
    <property type="protein sequence ID" value="OXA57616.1"/>
    <property type="molecule type" value="Genomic_DNA"/>
</dbReference>
<comment type="caution">
    <text evidence="7">The sequence shown here is derived from an EMBL/GenBank/DDBJ whole genome shotgun (WGS) entry which is preliminary data.</text>
</comment>
<comment type="subcellular location">
    <subcellularLocation>
        <location evidence="1">Nucleus</location>
    </subcellularLocation>
</comment>
<dbReference type="STRING" id="158441.A0A226EM18"/>
<dbReference type="PROSITE" id="PS50888">
    <property type="entry name" value="BHLH"/>
    <property type="match status" value="1"/>
</dbReference>
<feature type="compositionally biased region" description="Polar residues" evidence="5">
    <location>
        <begin position="311"/>
        <end position="325"/>
    </location>
</feature>
<dbReference type="GO" id="GO:0005634">
    <property type="term" value="C:nucleus"/>
    <property type="evidence" value="ECO:0007669"/>
    <property type="project" value="UniProtKB-SubCell"/>
</dbReference>
<evidence type="ECO:0000256" key="1">
    <source>
        <dbReference type="ARBA" id="ARBA00004123"/>
    </source>
</evidence>
<feature type="compositionally biased region" description="Low complexity" evidence="5">
    <location>
        <begin position="145"/>
        <end position="162"/>
    </location>
</feature>
<evidence type="ECO:0000256" key="5">
    <source>
        <dbReference type="SAM" id="MobiDB-lite"/>
    </source>
</evidence>
<protein>
    <submittedName>
        <fullName evidence="7">Protein deadpan</fullName>
    </submittedName>
</protein>
<proteinExistence type="predicted"/>
<dbReference type="OrthoDB" id="6085656at2759"/>
<feature type="region of interest" description="Disordered" evidence="5">
    <location>
        <begin position="269"/>
        <end position="332"/>
    </location>
</feature>
<keyword evidence="4" id="KW-0539">Nucleus</keyword>
<evidence type="ECO:0000313" key="8">
    <source>
        <dbReference type="Proteomes" id="UP000198287"/>
    </source>
</evidence>
<feature type="compositionally biased region" description="Pro residues" evidence="5">
    <location>
        <begin position="278"/>
        <end position="292"/>
    </location>
</feature>
<reference evidence="7 8" key="1">
    <citation type="submission" date="2015-12" db="EMBL/GenBank/DDBJ databases">
        <title>The genome of Folsomia candida.</title>
        <authorList>
            <person name="Faddeeva A."/>
            <person name="Derks M.F."/>
            <person name="Anvar Y."/>
            <person name="Smit S."/>
            <person name="Van Straalen N."/>
            <person name="Roelofs D."/>
        </authorList>
    </citation>
    <scope>NUCLEOTIDE SEQUENCE [LARGE SCALE GENOMIC DNA]</scope>
    <source>
        <strain evidence="7 8">VU population</strain>
        <tissue evidence="7">Whole body</tissue>
    </source>
</reference>
<sequence>MTAHVKEEGGNAKQGGGESTSLVSTSKRARSYESRKIRKPIMERKRRARINESLDELKRILLEANCAPAKKEGRPTKIDKADVLELTLKHLQSLHNNNSNHHHHPQQQHKNLLAHSVQDNNKSAISANVTSSTSPSSDAEDDNSLSRSSSNTTTTTSSSSSSPGLKIDTSPATSNHNPNNLTHNPDDVTSHANYTNNSAFEKYFLHGFEECIRLVGDAVMSTMTSSAPPNTTCALDLQKNLKAHLAELRKRGKNGGIPVRSLRHHHYVHHHHSMDVSPPIPSMSPSSPPPHPIMEDSDMSFGSGDEHDTMTLRSSDSPASISQLSPVFPAPHHNNGNSISAWMSSNSTMRLNGGSSAGGAVLVPTRMHNGEIAFVLKPDEHQGAMRLMCPPNDTNYSSAGACCVDVISSPFPKSYGGGGRGGYDTRRTFTEDNHLGINNSRGPWRPW</sequence>
<evidence type="ECO:0000259" key="6">
    <source>
        <dbReference type="PROSITE" id="PS50888"/>
    </source>
</evidence>
<keyword evidence="3" id="KW-0804">Transcription</keyword>
<feature type="compositionally biased region" description="Basic and acidic residues" evidence="5">
    <location>
        <begin position="30"/>
        <end position="45"/>
    </location>
</feature>
<dbReference type="GO" id="GO:0046983">
    <property type="term" value="F:protein dimerization activity"/>
    <property type="evidence" value="ECO:0007669"/>
    <property type="project" value="InterPro"/>
</dbReference>
<organism evidence="7 8">
    <name type="scientific">Folsomia candida</name>
    <name type="common">Springtail</name>
    <dbReference type="NCBI Taxonomy" id="158441"/>
    <lineage>
        <taxon>Eukaryota</taxon>
        <taxon>Metazoa</taxon>
        <taxon>Ecdysozoa</taxon>
        <taxon>Arthropoda</taxon>
        <taxon>Hexapoda</taxon>
        <taxon>Collembola</taxon>
        <taxon>Entomobryomorpha</taxon>
        <taxon>Isotomoidea</taxon>
        <taxon>Isotomidae</taxon>
        <taxon>Proisotominae</taxon>
        <taxon>Folsomia</taxon>
    </lineage>
</organism>